<name>A0A7J6KJA8_PERCH</name>
<dbReference type="Proteomes" id="UP000591131">
    <property type="component" value="Unassembled WGS sequence"/>
</dbReference>
<dbReference type="InterPro" id="IPR043502">
    <property type="entry name" value="DNA/RNA_pol_sf"/>
</dbReference>
<evidence type="ECO:0000313" key="1">
    <source>
        <dbReference type="EMBL" id="KAF4647034.1"/>
    </source>
</evidence>
<gene>
    <name evidence="1" type="ORF">FOL47_005203</name>
</gene>
<keyword evidence="2" id="KW-1185">Reference proteome</keyword>
<proteinExistence type="predicted"/>
<dbReference type="Gene3D" id="3.30.70.270">
    <property type="match status" value="1"/>
</dbReference>
<dbReference type="SUPFAM" id="SSF56672">
    <property type="entry name" value="DNA/RNA polymerases"/>
    <property type="match status" value="1"/>
</dbReference>
<evidence type="ECO:0000313" key="2">
    <source>
        <dbReference type="Proteomes" id="UP000591131"/>
    </source>
</evidence>
<dbReference type="Gene3D" id="3.10.10.10">
    <property type="entry name" value="HIV Type 1 Reverse Transcriptase, subunit A, domain 1"/>
    <property type="match status" value="1"/>
</dbReference>
<sequence>MGTSSFKIGMLNTTVPIVQMKRKESPGMPFLSCGLKAKTDEDVETIMAMSDSELVDKAKVYLQSINYEPPPMEFKVPPEHSDGLYQCDAPFNVPSGLTNGVKYKIEKEVKAGHWQLVGRSNDLWISPAFAKGKGRPIKDGPYAGSEEARILIDLRRLNTLVEVPEHYHLGNANVETFTRKINSNSCWFSCIDIDSAFESLPVTEE</sequence>
<evidence type="ECO:0008006" key="3">
    <source>
        <dbReference type="Google" id="ProtNLM"/>
    </source>
</evidence>
<reference evidence="1 2" key="1">
    <citation type="submission" date="2020-04" db="EMBL/GenBank/DDBJ databases">
        <title>Perkinsus chesapeaki whole genome sequence.</title>
        <authorList>
            <person name="Bogema D.R."/>
        </authorList>
    </citation>
    <scope>NUCLEOTIDE SEQUENCE [LARGE SCALE GENOMIC DNA]</scope>
    <source>
        <strain evidence="1">ATCC PRA-425</strain>
    </source>
</reference>
<comment type="caution">
    <text evidence="1">The sequence shown here is derived from an EMBL/GenBank/DDBJ whole genome shotgun (WGS) entry which is preliminary data.</text>
</comment>
<dbReference type="AlphaFoldDB" id="A0A7J6KJA8"/>
<organism evidence="1 2">
    <name type="scientific">Perkinsus chesapeaki</name>
    <name type="common">Clam parasite</name>
    <name type="synonym">Perkinsus andrewsi</name>
    <dbReference type="NCBI Taxonomy" id="330153"/>
    <lineage>
        <taxon>Eukaryota</taxon>
        <taxon>Sar</taxon>
        <taxon>Alveolata</taxon>
        <taxon>Perkinsozoa</taxon>
        <taxon>Perkinsea</taxon>
        <taxon>Perkinsida</taxon>
        <taxon>Perkinsidae</taxon>
        <taxon>Perkinsus</taxon>
    </lineage>
</organism>
<dbReference type="InterPro" id="IPR043128">
    <property type="entry name" value="Rev_trsase/Diguanyl_cyclase"/>
</dbReference>
<protein>
    <recommendedName>
        <fullName evidence="3">Reverse transcriptase domain-containing protein</fullName>
    </recommendedName>
</protein>
<accession>A0A7J6KJA8</accession>
<feature type="non-terminal residue" evidence="1">
    <location>
        <position position="205"/>
    </location>
</feature>
<dbReference type="EMBL" id="JAAPAO010002903">
    <property type="protein sequence ID" value="KAF4647034.1"/>
    <property type="molecule type" value="Genomic_DNA"/>
</dbReference>